<dbReference type="KEGG" id="rsz:108823026"/>
<dbReference type="Pfam" id="PF20431">
    <property type="entry name" value="E_motif"/>
    <property type="match status" value="1"/>
</dbReference>
<evidence type="ECO:0000313" key="4">
    <source>
        <dbReference type="RefSeq" id="XP_018451755.2"/>
    </source>
</evidence>
<dbReference type="Proteomes" id="UP000504610">
    <property type="component" value="Chromosome 8"/>
</dbReference>
<dbReference type="InterPro" id="IPR046960">
    <property type="entry name" value="PPR_At4g14850-like_plant"/>
</dbReference>
<dbReference type="FunFam" id="1.25.40.10:FF:000348">
    <property type="entry name" value="Pentatricopeptide repeat-containing protein chloroplastic"/>
    <property type="match status" value="1"/>
</dbReference>
<dbReference type="RefSeq" id="XP_056855320.1">
    <property type="nucleotide sequence ID" value="XM_056999340.1"/>
</dbReference>
<dbReference type="FunFam" id="1.25.40.10:FF:000427">
    <property type="entry name" value="Pentatricopeptide repeat-containing protein chloroplastic"/>
    <property type="match status" value="1"/>
</dbReference>
<dbReference type="Pfam" id="PF13041">
    <property type="entry name" value="PPR_2"/>
    <property type="match status" value="3"/>
</dbReference>
<dbReference type="GeneID" id="108823026"/>
<keyword evidence="3" id="KW-1185">Reference proteome</keyword>
<reference evidence="3" key="1">
    <citation type="journal article" date="2019" name="Database">
        <title>The radish genome database (RadishGD): an integrated information resource for radish genomics.</title>
        <authorList>
            <person name="Yu H.J."/>
            <person name="Baek S."/>
            <person name="Lee Y.J."/>
            <person name="Cho A."/>
            <person name="Mun J.H."/>
        </authorList>
    </citation>
    <scope>NUCLEOTIDE SEQUENCE [LARGE SCALE GENOMIC DNA]</scope>
    <source>
        <strain evidence="3">cv. WK10039</strain>
    </source>
</reference>
<feature type="repeat" description="PPR" evidence="2">
    <location>
        <begin position="347"/>
        <end position="381"/>
    </location>
</feature>
<keyword evidence="1" id="KW-0677">Repeat</keyword>
<dbReference type="RefSeq" id="XP_018451755.2">
    <property type="nucleotide sequence ID" value="XM_018596253.2"/>
</dbReference>
<feature type="repeat" description="PPR" evidence="2">
    <location>
        <begin position="246"/>
        <end position="280"/>
    </location>
</feature>
<dbReference type="InterPro" id="IPR011990">
    <property type="entry name" value="TPR-like_helical_dom_sf"/>
</dbReference>
<dbReference type="GO" id="GO:0003723">
    <property type="term" value="F:RNA binding"/>
    <property type="evidence" value="ECO:0007669"/>
    <property type="project" value="InterPro"/>
</dbReference>
<evidence type="ECO:0000313" key="5">
    <source>
        <dbReference type="RefSeq" id="XP_056855320.1"/>
    </source>
</evidence>
<evidence type="ECO:0000256" key="1">
    <source>
        <dbReference type="ARBA" id="ARBA00022737"/>
    </source>
</evidence>
<dbReference type="Pfam" id="PF01535">
    <property type="entry name" value="PPR"/>
    <property type="match status" value="4"/>
</dbReference>
<dbReference type="PROSITE" id="PS51375">
    <property type="entry name" value="PPR"/>
    <property type="match status" value="7"/>
</dbReference>
<evidence type="ECO:0000256" key="2">
    <source>
        <dbReference type="PROSITE-ProRule" id="PRU00708"/>
    </source>
</evidence>
<dbReference type="KEGG" id="rsz:130504715"/>
<gene>
    <name evidence="4" type="primary">LOC108823026</name>
    <name evidence="5" type="synonym">LOC130504715</name>
</gene>
<dbReference type="GO" id="GO:0009451">
    <property type="term" value="P:RNA modification"/>
    <property type="evidence" value="ECO:0007669"/>
    <property type="project" value="InterPro"/>
</dbReference>
<dbReference type="SUPFAM" id="SSF48452">
    <property type="entry name" value="TPR-like"/>
    <property type="match status" value="1"/>
</dbReference>
<feature type="repeat" description="PPR" evidence="2">
    <location>
        <begin position="184"/>
        <end position="218"/>
    </location>
</feature>
<dbReference type="AlphaFoldDB" id="A0A6J0KV19"/>
<dbReference type="NCBIfam" id="TIGR00756">
    <property type="entry name" value="PPR"/>
    <property type="match status" value="7"/>
</dbReference>
<evidence type="ECO:0000313" key="3">
    <source>
        <dbReference type="Proteomes" id="UP000504610"/>
    </source>
</evidence>
<dbReference type="OrthoDB" id="185373at2759"/>
<feature type="repeat" description="PPR" evidence="2">
    <location>
        <begin position="111"/>
        <end position="146"/>
    </location>
</feature>
<proteinExistence type="predicted"/>
<name>A0A6J0KV19_RAPSA</name>
<sequence length="571" mass="63576">MKMGPVQTPSLIVYNKMLKSFADTKTFTKVLSLFAELRRNALYPDNFTLPIILKSIGRLRNVAEGEKLHGYALKSGLNLDPYVCNSLMGMYAALGKMEIARKVFDEMPQRDVVSWNGLISSYVGHGRFDDAVAVFKRMSKESDLKPDESTIVSTLSACSALKNLELGEVIHRYVVAVGGEFETSVKIGNALVDMFCKCGCLDKARGVFESMRVKNVKCWTSMVCGYVSNGRIDEGRELFETSPVKDVVLWTAMMNGYVQFNRFDEALELFRRMQSQGVRPDNFVLVSLLKGCAQTGGLEQGKWIHGYICENRVRVDKVVGTALVDMYAKCGCIETALEVFYETRERDTASWTSLIYGLAMNGMSRRAMDLYYEMENGGVRLDDITFVSVLTACNHGGFVGEGRGVFYSMSNVHKVRPKSEHYSCMIDLLCRAGCLEEAEELIDEMRDESDKTLVPVYCSLLSAARNYGNVELAERVAEKLEKVEVSDSSAHTLLASVYASANKWEDVTNVRSKMKDLGIRKFPGCSSVEIDGVPHESIVGDTSSSSSSHPKTDEIKYNAVSNYKLDVEFGT</sequence>
<feature type="repeat" description="PPR" evidence="2">
    <location>
        <begin position="80"/>
        <end position="110"/>
    </location>
</feature>
<accession>A0A6J0KV19</accession>
<dbReference type="Gene3D" id="1.25.40.10">
    <property type="entry name" value="Tetratricopeptide repeat domain"/>
    <property type="match status" value="3"/>
</dbReference>
<reference evidence="4 5" key="2">
    <citation type="submission" date="2025-04" db="UniProtKB">
        <authorList>
            <consortium name="RefSeq"/>
        </authorList>
    </citation>
    <scope>IDENTIFICATION</scope>
    <source>
        <tissue evidence="4 5">Leaf</tissue>
    </source>
</reference>
<dbReference type="PANTHER" id="PTHR47926">
    <property type="entry name" value="PENTATRICOPEPTIDE REPEAT-CONTAINING PROTEIN"/>
    <property type="match status" value="1"/>
</dbReference>
<feature type="repeat" description="PPR" evidence="2">
    <location>
        <begin position="418"/>
        <end position="452"/>
    </location>
</feature>
<protein>
    <submittedName>
        <fullName evidence="4">Pentatricopeptide repeat-containing protein At1g31430 isoform X1</fullName>
    </submittedName>
    <submittedName>
        <fullName evidence="5">Pentatricopeptide repeat-containing protein At1g31430-like isoform X1</fullName>
    </submittedName>
</protein>
<organism evidence="3 4">
    <name type="scientific">Raphanus sativus</name>
    <name type="common">Radish</name>
    <name type="synonym">Raphanus raphanistrum var. sativus</name>
    <dbReference type="NCBI Taxonomy" id="3726"/>
    <lineage>
        <taxon>Eukaryota</taxon>
        <taxon>Viridiplantae</taxon>
        <taxon>Streptophyta</taxon>
        <taxon>Embryophyta</taxon>
        <taxon>Tracheophyta</taxon>
        <taxon>Spermatophyta</taxon>
        <taxon>Magnoliopsida</taxon>
        <taxon>eudicotyledons</taxon>
        <taxon>Gunneridae</taxon>
        <taxon>Pentapetalae</taxon>
        <taxon>rosids</taxon>
        <taxon>malvids</taxon>
        <taxon>Brassicales</taxon>
        <taxon>Brassicaceae</taxon>
        <taxon>Brassiceae</taxon>
        <taxon>Raphanus</taxon>
    </lineage>
</organism>
<feature type="repeat" description="PPR" evidence="2">
    <location>
        <begin position="10"/>
        <end position="44"/>
    </location>
</feature>
<dbReference type="PANTHER" id="PTHR47926:SF489">
    <property type="entry name" value="PENTATRICOPEPTIDE REPEAT-CONTAINING PROTEIN"/>
    <property type="match status" value="1"/>
</dbReference>
<dbReference type="InterPro" id="IPR002885">
    <property type="entry name" value="PPR_rpt"/>
</dbReference>
<dbReference type="FunFam" id="1.25.40.10:FF:000989">
    <property type="entry name" value="Pentatricopeptide repeat-containing protein At1g31430"/>
    <property type="match status" value="1"/>
</dbReference>
<dbReference type="InterPro" id="IPR046848">
    <property type="entry name" value="E_motif"/>
</dbReference>